<dbReference type="SMART" id="SM01332">
    <property type="entry name" value="Cyclin_C"/>
    <property type="match status" value="1"/>
</dbReference>
<gene>
    <name evidence="7" type="ORF">V7S43_002499</name>
</gene>
<dbReference type="PROSITE" id="PS00292">
    <property type="entry name" value="CYCLINS"/>
    <property type="match status" value="1"/>
</dbReference>
<accession>A0ABD3G196</accession>
<evidence type="ECO:0000256" key="1">
    <source>
        <dbReference type="ARBA" id="ARBA00022618"/>
    </source>
</evidence>
<evidence type="ECO:0000259" key="6">
    <source>
        <dbReference type="SMART" id="SM01332"/>
    </source>
</evidence>
<dbReference type="GO" id="GO:0051301">
    <property type="term" value="P:cell division"/>
    <property type="evidence" value="ECO:0007669"/>
    <property type="project" value="UniProtKB-KW"/>
</dbReference>
<comment type="caution">
    <text evidence="7">The sequence shown here is derived from an EMBL/GenBank/DDBJ whole genome shotgun (WGS) entry which is preliminary data.</text>
</comment>
<dbReference type="InterPro" id="IPR048258">
    <property type="entry name" value="Cyclins_cyclin-box"/>
</dbReference>
<keyword evidence="3" id="KW-0131">Cell cycle</keyword>
<dbReference type="InterPro" id="IPR004367">
    <property type="entry name" value="Cyclin_C-dom"/>
</dbReference>
<name>A0ABD3G196_9STRA</name>
<organism evidence="7 8">
    <name type="scientific">Phytophthora oleae</name>
    <dbReference type="NCBI Taxonomy" id="2107226"/>
    <lineage>
        <taxon>Eukaryota</taxon>
        <taxon>Sar</taxon>
        <taxon>Stramenopiles</taxon>
        <taxon>Oomycota</taxon>
        <taxon>Peronosporomycetes</taxon>
        <taxon>Peronosporales</taxon>
        <taxon>Peronosporaceae</taxon>
        <taxon>Phytophthora</taxon>
    </lineage>
</organism>
<evidence type="ECO:0000259" key="5">
    <source>
        <dbReference type="SMART" id="SM00385"/>
    </source>
</evidence>
<keyword evidence="8" id="KW-1185">Reference proteome</keyword>
<evidence type="ECO:0000256" key="3">
    <source>
        <dbReference type="ARBA" id="ARBA00023306"/>
    </source>
</evidence>
<dbReference type="PANTHER" id="PTHR10177">
    <property type="entry name" value="CYCLINS"/>
    <property type="match status" value="1"/>
</dbReference>
<keyword evidence="1" id="KW-0132">Cell division</keyword>
<evidence type="ECO:0000313" key="8">
    <source>
        <dbReference type="Proteomes" id="UP001632037"/>
    </source>
</evidence>
<evidence type="ECO:0000256" key="4">
    <source>
        <dbReference type="RuleBase" id="RU000383"/>
    </source>
</evidence>
<dbReference type="InterPro" id="IPR036915">
    <property type="entry name" value="Cyclin-like_sf"/>
</dbReference>
<dbReference type="InterPro" id="IPR013763">
    <property type="entry name" value="Cyclin-like_dom"/>
</dbReference>
<dbReference type="Pfam" id="PF00134">
    <property type="entry name" value="Cyclin_N"/>
    <property type="match status" value="1"/>
</dbReference>
<feature type="domain" description="Cyclin C-terminal" evidence="6">
    <location>
        <begin position="356"/>
        <end position="480"/>
    </location>
</feature>
<reference evidence="7 8" key="1">
    <citation type="submission" date="2024-09" db="EMBL/GenBank/DDBJ databases">
        <title>Genome sequencing and assembly of Phytophthora oleae, isolate VK10A, causative agent of rot of olive drupes.</title>
        <authorList>
            <person name="Conti Taguali S."/>
            <person name="Riolo M."/>
            <person name="La Spada F."/>
            <person name="Cacciola S.O."/>
            <person name="Dionisio G."/>
        </authorList>
    </citation>
    <scope>NUCLEOTIDE SEQUENCE [LARGE SCALE GENOMIC DNA]</scope>
    <source>
        <strain evidence="7 8">VK10A</strain>
    </source>
</reference>
<dbReference type="Pfam" id="PF02984">
    <property type="entry name" value="Cyclin_C"/>
    <property type="match status" value="1"/>
</dbReference>
<dbReference type="SUPFAM" id="SSF47954">
    <property type="entry name" value="Cyclin-like"/>
    <property type="match status" value="2"/>
</dbReference>
<dbReference type="FunFam" id="1.10.472.10:FF:000001">
    <property type="entry name" value="G2/mitotic-specific cyclin"/>
    <property type="match status" value="1"/>
</dbReference>
<feature type="domain" description="Cyclin-like" evidence="5">
    <location>
        <begin position="360"/>
        <end position="443"/>
    </location>
</feature>
<dbReference type="PIRSF" id="PIRSF001771">
    <property type="entry name" value="Cyclin_A_B_D_E"/>
    <property type="match status" value="1"/>
</dbReference>
<dbReference type="Proteomes" id="UP001632037">
    <property type="component" value="Unassembled WGS sequence"/>
</dbReference>
<protein>
    <recommendedName>
        <fullName evidence="9">Cyclin N-terminal domain-containing protein</fullName>
    </recommendedName>
</protein>
<dbReference type="CDD" id="cd20507">
    <property type="entry name" value="CYCLIN_CCNB1-like_rpt1"/>
    <property type="match status" value="1"/>
</dbReference>
<evidence type="ECO:0008006" key="9">
    <source>
        <dbReference type="Google" id="ProtNLM"/>
    </source>
</evidence>
<keyword evidence="2 4" id="KW-0195">Cyclin</keyword>
<comment type="similarity">
    <text evidence="4">Belongs to the cyclin family.</text>
</comment>
<proteinExistence type="inferred from homology"/>
<dbReference type="InterPro" id="IPR046965">
    <property type="entry name" value="Cyclin_A/B-like"/>
</dbReference>
<dbReference type="Gene3D" id="1.10.472.10">
    <property type="entry name" value="Cyclin-like"/>
    <property type="match status" value="2"/>
</dbReference>
<dbReference type="InterPro" id="IPR039361">
    <property type="entry name" value="Cyclin"/>
</dbReference>
<dbReference type="AlphaFoldDB" id="A0ABD3G196"/>
<dbReference type="EMBL" id="JBIMZQ010000004">
    <property type="protein sequence ID" value="KAL3671830.1"/>
    <property type="molecule type" value="Genomic_DNA"/>
</dbReference>
<dbReference type="SMART" id="SM00385">
    <property type="entry name" value="CYCLIN"/>
    <property type="match status" value="2"/>
</dbReference>
<dbReference type="InterPro" id="IPR006671">
    <property type="entry name" value="Cyclin_N"/>
</dbReference>
<evidence type="ECO:0000313" key="7">
    <source>
        <dbReference type="EMBL" id="KAL3671830.1"/>
    </source>
</evidence>
<feature type="domain" description="Cyclin-like" evidence="5">
    <location>
        <begin position="262"/>
        <end position="347"/>
    </location>
</feature>
<evidence type="ECO:0000256" key="2">
    <source>
        <dbReference type="ARBA" id="ARBA00023127"/>
    </source>
</evidence>
<sequence>MSFTRRSVRINNENEMPADLASSRLGKRHILRDVKDAGNPEKRQRFMKSESTATVKGESSTTSRARRVLGDMTNRRSALGDVTNRINIKKASMSSMSSSVSNAGALAKKKALATKRSLSNINIGSRSLNTANTTKRAFSNVNLSSRHASSTTSTVSINSRSSSSIISRMSRPLPSSAPAASTIGSLGLFTKTSTKVEIIPEYSDEEDYDIDSEDKNDPTACWQYAEDITKYHLQVEKKRKTIGTYMGHQIDINAKMRAILVDWLVDVHYKYGLLPQTLHIAVLLIDHFLEKGVSVDRQRLQLVGISAMFIASKYEEIYPPEAKDFVKITDNAYTREQVFEMEAKMLAAIGYRVTFPTAFQFMKRFVKASRTCDDRVEHFAHYIIDRTLQEYKLMKYRPSMIAASAVHIARTQMGDSPAWSPTLEHHSSYSESDLSSSIKELKEMLWNTHNKVGKMANKLTAARRKFSKERFMGVANGPLAFGKDA</sequence>